<dbReference type="EMBL" id="MGFH01000135">
    <property type="protein sequence ID" value="OGM04807.1"/>
    <property type="molecule type" value="Genomic_DNA"/>
</dbReference>
<dbReference type="AlphaFoldDB" id="A0A1F7WQJ0"/>
<proteinExistence type="predicted"/>
<feature type="compositionally biased region" description="Basic and acidic residues" evidence="4">
    <location>
        <begin position="383"/>
        <end position="399"/>
    </location>
</feature>
<dbReference type="STRING" id="1817813.A2008_00585"/>
<dbReference type="InterPro" id="IPR019734">
    <property type="entry name" value="TPR_rpt"/>
</dbReference>
<evidence type="ECO:0000256" key="4">
    <source>
        <dbReference type="SAM" id="MobiDB-lite"/>
    </source>
</evidence>
<dbReference type="SUPFAM" id="SSF48452">
    <property type="entry name" value="TPR-like"/>
    <property type="match status" value="1"/>
</dbReference>
<sequence length="533" mass="59981">MPDIFKKNNITRPRIFMLPAFMTIAAFLCFFTAPAGAAPAEDARADSLLDAKEASKFPAIKKMIENWRYSDAFSAITEKLNSKDALSDGDKLSLYINLSVVLKMLGKPADALVNIKRAREIDSSSEVCLYYLALLSLSTSDIDSARSYASLLKETAPKNPWAYLINASIFAFEGRAKKAYDEIKKSVRYERDLFEARAFLFSYYKKRKKYESARDELKKLMKLSPNFEMAPFFNSAGFADRKSAVAKVKSEILYEYGNLMYNYFKNPKTALKYYKQSEKLNASHIKTKIGMAQCYALFKQNDQAAELLSEAVKLNPEDRIASGFYDKLSVADSAEAFVNLNINTLKAVAMSTKFAFCPGCGMANGLKAKRCSNCNKSMSPPRETAKKTSAAEEIEKKTESIVNPEEFSQSDEIEQKYDRRLEDGIKNLETGEFEKAEQNFKDMILLMPDSPEGYNMLGATYLATGEYDVAISNFKHAIALNSDFAEGYFSLGKAYELKDDPKKAASMYEKALKIDSEYEEASGALEKLKRRPR</sequence>
<dbReference type="PANTHER" id="PTHR45586">
    <property type="entry name" value="TPR REPEAT-CONTAINING PROTEIN PA4667"/>
    <property type="match status" value="1"/>
</dbReference>
<name>A0A1F7WQJ0_9BACT</name>
<dbReference type="PANTHER" id="PTHR45586:SF1">
    <property type="entry name" value="LIPOPOLYSACCHARIDE ASSEMBLY PROTEIN B"/>
    <property type="match status" value="1"/>
</dbReference>
<feature type="chain" id="PRO_5009533541" description="Tetratricopeptide repeat protein" evidence="5">
    <location>
        <begin position="38"/>
        <end position="533"/>
    </location>
</feature>
<dbReference type="Pfam" id="PF13414">
    <property type="entry name" value="TPR_11"/>
    <property type="match status" value="1"/>
</dbReference>
<feature type="repeat" description="TPR" evidence="3">
    <location>
        <begin position="485"/>
        <end position="518"/>
    </location>
</feature>
<feature type="signal peptide" evidence="5">
    <location>
        <begin position="1"/>
        <end position="37"/>
    </location>
</feature>
<organism evidence="6 7">
    <name type="scientific">Candidatus Wallbacteria bacterium GWC2_49_35</name>
    <dbReference type="NCBI Taxonomy" id="1817813"/>
    <lineage>
        <taxon>Bacteria</taxon>
        <taxon>Candidatus Walliibacteriota</taxon>
    </lineage>
</organism>
<evidence type="ECO:0000313" key="7">
    <source>
        <dbReference type="Proteomes" id="UP000178735"/>
    </source>
</evidence>
<feature type="repeat" description="TPR" evidence="3">
    <location>
        <begin position="451"/>
        <end position="484"/>
    </location>
</feature>
<dbReference type="InterPro" id="IPR011990">
    <property type="entry name" value="TPR-like_helical_dom_sf"/>
</dbReference>
<evidence type="ECO:0008006" key="8">
    <source>
        <dbReference type="Google" id="ProtNLM"/>
    </source>
</evidence>
<comment type="caution">
    <text evidence="6">The sequence shown here is derived from an EMBL/GenBank/DDBJ whole genome shotgun (WGS) entry which is preliminary data.</text>
</comment>
<dbReference type="Pfam" id="PF14559">
    <property type="entry name" value="TPR_19"/>
    <property type="match status" value="1"/>
</dbReference>
<dbReference type="InterPro" id="IPR051012">
    <property type="entry name" value="CellSynth/LPSAsmb/PSIAsmb"/>
</dbReference>
<gene>
    <name evidence="6" type="ORF">A2008_00585</name>
</gene>
<keyword evidence="2 3" id="KW-0802">TPR repeat</keyword>
<reference evidence="6 7" key="1">
    <citation type="journal article" date="2016" name="Nat. Commun.">
        <title>Thousands of microbial genomes shed light on interconnected biogeochemical processes in an aquifer system.</title>
        <authorList>
            <person name="Anantharaman K."/>
            <person name="Brown C.T."/>
            <person name="Hug L.A."/>
            <person name="Sharon I."/>
            <person name="Castelle C.J."/>
            <person name="Probst A.J."/>
            <person name="Thomas B.C."/>
            <person name="Singh A."/>
            <person name="Wilkins M.J."/>
            <person name="Karaoz U."/>
            <person name="Brodie E.L."/>
            <person name="Williams K.H."/>
            <person name="Hubbard S.S."/>
            <person name="Banfield J.F."/>
        </authorList>
    </citation>
    <scope>NUCLEOTIDE SEQUENCE [LARGE SCALE GENOMIC DNA]</scope>
</reference>
<feature type="repeat" description="TPR" evidence="3">
    <location>
        <begin position="285"/>
        <end position="318"/>
    </location>
</feature>
<dbReference type="PROSITE" id="PS50005">
    <property type="entry name" value="TPR"/>
    <property type="match status" value="3"/>
</dbReference>
<evidence type="ECO:0000256" key="1">
    <source>
        <dbReference type="ARBA" id="ARBA00022737"/>
    </source>
</evidence>
<dbReference type="Gene3D" id="1.25.40.10">
    <property type="entry name" value="Tetratricopeptide repeat domain"/>
    <property type="match status" value="3"/>
</dbReference>
<keyword evidence="5" id="KW-0732">Signal</keyword>
<protein>
    <recommendedName>
        <fullName evidence="8">Tetratricopeptide repeat protein</fullName>
    </recommendedName>
</protein>
<keyword evidence="1" id="KW-0677">Repeat</keyword>
<dbReference type="SMART" id="SM00028">
    <property type="entry name" value="TPR"/>
    <property type="match status" value="6"/>
</dbReference>
<dbReference type="Proteomes" id="UP000178735">
    <property type="component" value="Unassembled WGS sequence"/>
</dbReference>
<feature type="region of interest" description="Disordered" evidence="4">
    <location>
        <begin position="377"/>
        <end position="399"/>
    </location>
</feature>
<evidence type="ECO:0000256" key="3">
    <source>
        <dbReference type="PROSITE-ProRule" id="PRU00339"/>
    </source>
</evidence>
<evidence type="ECO:0000256" key="2">
    <source>
        <dbReference type="ARBA" id="ARBA00022803"/>
    </source>
</evidence>
<evidence type="ECO:0000313" key="6">
    <source>
        <dbReference type="EMBL" id="OGM04807.1"/>
    </source>
</evidence>
<accession>A0A1F7WQJ0</accession>
<evidence type="ECO:0000256" key="5">
    <source>
        <dbReference type="SAM" id="SignalP"/>
    </source>
</evidence>